<protein>
    <submittedName>
        <fullName evidence="1">Uncharacterized protein</fullName>
    </submittedName>
</protein>
<dbReference type="SUPFAM" id="SSF53639">
    <property type="entry name" value="AraD/HMP-PK domain-like"/>
    <property type="match status" value="1"/>
</dbReference>
<reference evidence="1" key="2">
    <citation type="journal article" date="2021" name="PeerJ">
        <title>Extensive microbial diversity within the chicken gut microbiome revealed by metagenomics and culture.</title>
        <authorList>
            <person name="Gilroy R."/>
            <person name="Ravi A."/>
            <person name="Getino M."/>
            <person name="Pursley I."/>
            <person name="Horton D.L."/>
            <person name="Alikhan N.F."/>
            <person name="Baker D."/>
            <person name="Gharbi K."/>
            <person name="Hall N."/>
            <person name="Watson M."/>
            <person name="Adriaenssens E.M."/>
            <person name="Foster-Nyarko E."/>
            <person name="Jarju S."/>
            <person name="Secka A."/>
            <person name="Antonio M."/>
            <person name="Oren A."/>
            <person name="Chaudhuri R.R."/>
            <person name="La Ragione R."/>
            <person name="Hildebrand F."/>
            <person name="Pallen M.J."/>
        </authorList>
    </citation>
    <scope>NUCLEOTIDE SEQUENCE</scope>
    <source>
        <strain evidence="1">11300</strain>
    </source>
</reference>
<name>A0A9D1L9E4_9FIRM</name>
<dbReference type="InterPro" id="IPR036409">
    <property type="entry name" value="Aldolase_II/adducin_N_sf"/>
</dbReference>
<dbReference type="Proteomes" id="UP000824091">
    <property type="component" value="Unassembled WGS sequence"/>
</dbReference>
<organism evidence="1 2">
    <name type="scientific">Candidatus Fimisoma avicola</name>
    <dbReference type="NCBI Taxonomy" id="2840826"/>
    <lineage>
        <taxon>Bacteria</taxon>
        <taxon>Bacillati</taxon>
        <taxon>Bacillota</taxon>
        <taxon>Clostridia</taxon>
        <taxon>Eubacteriales</taxon>
        <taxon>Candidatus Fimisoma</taxon>
    </lineage>
</organism>
<dbReference type="AlphaFoldDB" id="A0A9D1L9E4"/>
<reference evidence="1" key="1">
    <citation type="submission" date="2020-10" db="EMBL/GenBank/DDBJ databases">
        <authorList>
            <person name="Gilroy R."/>
        </authorList>
    </citation>
    <scope>NUCLEOTIDE SEQUENCE</scope>
    <source>
        <strain evidence="1">11300</strain>
    </source>
</reference>
<proteinExistence type="predicted"/>
<accession>A0A9D1L9E4</accession>
<dbReference type="EMBL" id="DVMO01000105">
    <property type="protein sequence ID" value="HIU28132.1"/>
    <property type="molecule type" value="Genomic_DNA"/>
</dbReference>
<dbReference type="Gene3D" id="3.40.225.10">
    <property type="entry name" value="Class II aldolase/adducin N-terminal domain"/>
    <property type="match status" value="1"/>
</dbReference>
<gene>
    <name evidence="1" type="ORF">IAD16_07130</name>
</gene>
<evidence type="ECO:0000313" key="2">
    <source>
        <dbReference type="Proteomes" id="UP000824091"/>
    </source>
</evidence>
<sequence>MNEVYEVMKKYGKFMAGLDYPVGNARLVQMTSEGVFSTVDGCDLSDLKEEDIIRLPGDTMPVPCGDMKALVYSQTPYCMEWIRRGRSFDAALDDMAQIFGPTALVVDVRPENPCRDKDIKKALKDNVGFLAVTQKGENGENTGQTLTFGRSLYEAVVAMTVIEKSAEVSVLAEKIGGPHPIARWEAKLMRLIYKKKYSKAEEAVKTREVG</sequence>
<evidence type="ECO:0000313" key="1">
    <source>
        <dbReference type="EMBL" id="HIU28132.1"/>
    </source>
</evidence>
<comment type="caution">
    <text evidence="1">The sequence shown here is derived from an EMBL/GenBank/DDBJ whole genome shotgun (WGS) entry which is preliminary data.</text>
</comment>